<sequence>RWKVTPKDLSNLFTIKRERERAPLKTKTPKNIINKKNHELILKIHKISLKNKQTIKYGKYVCILREQSWSDQVK</sequence>
<gene>
    <name evidence="1" type="primary">Nfu_g_1_019941</name>
</gene>
<proteinExistence type="predicted"/>
<accession>A0A1A8NZ01</accession>
<evidence type="ECO:0000313" key="1">
    <source>
        <dbReference type="EMBL" id="SBR74263.1"/>
    </source>
</evidence>
<dbReference type="EMBL" id="HAEH01004569">
    <property type="protein sequence ID" value="SBR74263.1"/>
    <property type="molecule type" value="Transcribed_RNA"/>
</dbReference>
<organism evidence="1">
    <name type="scientific">Nothobranchius rachovii</name>
    <name type="common">bluefin notho</name>
    <dbReference type="NCBI Taxonomy" id="451742"/>
    <lineage>
        <taxon>Eukaryota</taxon>
        <taxon>Metazoa</taxon>
        <taxon>Chordata</taxon>
        <taxon>Craniata</taxon>
        <taxon>Vertebrata</taxon>
        <taxon>Euteleostomi</taxon>
        <taxon>Actinopterygii</taxon>
        <taxon>Neopterygii</taxon>
        <taxon>Teleostei</taxon>
        <taxon>Neoteleostei</taxon>
        <taxon>Acanthomorphata</taxon>
        <taxon>Ovalentaria</taxon>
        <taxon>Atherinomorphae</taxon>
        <taxon>Cyprinodontiformes</taxon>
        <taxon>Nothobranchiidae</taxon>
        <taxon>Nothobranchius</taxon>
    </lineage>
</organism>
<dbReference type="AlphaFoldDB" id="A0A1A8NZ01"/>
<protein>
    <submittedName>
        <fullName evidence="1">Uncharacterized protein</fullName>
    </submittedName>
</protein>
<name>A0A1A8NZ01_9TELE</name>
<feature type="non-terminal residue" evidence="1">
    <location>
        <position position="74"/>
    </location>
</feature>
<reference evidence="1" key="1">
    <citation type="submission" date="2016-05" db="EMBL/GenBank/DDBJ databases">
        <authorList>
            <person name="Lavstsen T."/>
            <person name="Jespersen J.S."/>
        </authorList>
    </citation>
    <scope>NUCLEOTIDE SEQUENCE</scope>
    <source>
        <tissue evidence="1">Brain</tissue>
    </source>
</reference>
<reference evidence="1" key="2">
    <citation type="submission" date="2016-06" db="EMBL/GenBank/DDBJ databases">
        <title>The genome of a short-lived fish provides insights into sex chromosome evolution and the genetic control of aging.</title>
        <authorList>
            <person name="Reichwald K."/>
            <person name="Felder M."/>
            <person name="Petzold A."/>
            <person name="Koch P."/>
            <person name="Groth M."/>
            <person name="Platzer M."/>
        </authorList>
    </citation>
    <scope>NUCLEOTIDE SEQUENCE</scope>
    <source>
        <tissue evidence="1">Brain</tissue>
    </source>
</reference>
<feature type="non-terminal residue" evidence="1">
    <location>
        <position position="1"/>
    </location>
</feature>